<dbReference type="RefSeq" id="WP_154790228.1">
    <property type="nucleotide sequence ID" value="NZ_WMBB01000011.1"/>
</dbReference>
<reference evidence="5 6" key="1">
    <citation type="submission" date="2019-11" db="EMBL/GenBank/DDBJ databases">
        <title>Nocardia sp. nov. CT2-14 isolated from soil.</title>
        <authorList>
            <person name="Kanchanasin P."/>
            <person name="Tanasupawat S."/>
            <person name="Yuki M."/>
            <person name="Kudo T."/>
        </authorList>
    </citation>
    <scope>NUCLEOTIDE SEQUENCE [LARGE SCALE GENOMIC DNA]</scope>
    <source>
        <strain evidence="5 6">CT2-14</strain>
    </source>
</reference>
<keyword evidence="3" id="KW-0804">Transcription</keyword>
<dbReference type="GO" id="GO:0003677">
    <property type="term" value="F:DNA binding"/>
    <property type="evidence" value="ECO:0007669"/>
    <property type="project" value="UniProtKB-KW"/>
</dbReference>
<evidence type="ECO:0000256" key="3">
    <source>
        <dbReference type="ARBA" id="ARBA00023163"/>
    </source>
</evidence>
<dbReference type="InterPro" id="IPR016032">
    <property type="entry name" value="Sig_transdc_resp-reg_C-effctor"/>
</dbReference>
<dbReference type="SUPFAM" id="SSF46894">
    <property type="entry name" value="C-terminal effector domain of the bipartite response regulators"/>
    <property type="match status" value="1"/>
</dbReference>
<dbReference type="EMBL" id="WMBB01000011">
    <property type="protein sequence ID" value="MTE15804.1"/>
    <property type="molecule type" value="Genomic_DNA"/>
</dbReference>
<comment type="caution">
    <text evidence="5">The sequence shown here is derived from an EMBL/GenBank/DDBJ whole genome shotgun (WGS) entry which is preliminary data.</text>
</comment>
<feature type="domain" description="HTH luxR-type" evidence="4">
    <location>
        <begin position="7"/>
        <end position="49"/>
    </location>
</feature>
<dbReference type="Pfam" id="PF00196">
    <property type="entry name" value="GerE"/>
    <property type="match status" value="1"/>
</dbReference>
<dbReference type="Proteomes" id="UP000432464">
    <property type="component" value="Unassembled WGS sequence"/>
</dbReference>
<dbReference type="SMART" id="SM00421">
    <property type="entry name" value="HTH_LUXR"/>
    <property type="match status" value="1"/>
</dbReference>
<dbReference type="InterPro" id="IPR036388">
    <property type="entry name" value="WH-like_DNA-bd_sf"/>
</dbReference>
<protein>
    <recommendedName>
        <fullName evidence="4">HTH luxR-type domain-containing protein</fullName>
    </recommendedName>
</protein>
<accession>A0A6I3L561</accession>
<dbReference type="InterPro" id="IPR000792">
    <property type="entry name" value="Tscrpt_reg_LuxR_C"/>
</dbReference>
<dbReference type="PANTHER" id="PTHR44688">
    <property type="entry name" value="DNA-BINDING TRANSCRIPTIONAL ACTIVATOR DEVR_DOSR"/>
    <property type="match status" value="1"/>
</dbReference>
<keyword evidence="2" id="KW-0238">DNA-binding</keyword>
<keyword evidence="6" id="KW-1185">Reference proteome</keyword>
<evidence type="ECO:0000256" key="1">
    <source>
        <dbReference type="ARBA" id="ARBA00023015"/>
    </source>
</evidence>
<evidence type="ECO:0000313" key="5">
    <source>
        <dbReference type="EMBL" id="MTE15804.1"/>
    </source>
</evidence>
<proteinExistence type="predicted"/>
<keyword evidence="1" id="KW-0805">Transcription regulation</keyword>
<dbReference type="GO" id="GO:0006355">
    <property type="term" value="P:regulation of DNA-templated transcription"/>
    <property type="evidence" value="ECO:0007669"/>
    <property type="project" value="InterPro"/>
</dbReference>
<dbReference type="CDD" id="cd06170">
    <property type="entry name" value="LuxR_C_like"/>
    <property type="match status" value="1"/>
</dbReference>
<dbReference type="PROSITE" id="PS50043">
    <property type="entry name" value="HTH_LUXR_2"/>
    <property type="match status" value="1"/>
</dbReference>
<dbReference type="Gene3D" id="1.10.10.10">
    <property type="entry name" value="Winged helix-like DNA-binding domain superfamily/Winged helix DNA-binding domain"/>
    <property type="match status" value="1"/>
</dbReference>
<dbReference type="PRINTS" id="PR00038">
    <property type="entry name" value="HTHLUXR"/>
</dbReference>
<evidence type="ECO:0000259" key="4">
    <source>
        <dbReference type="PROSITE" id="PS50043"/>
    </source>
</evidence>
<evidence type="ECO:0000313" key="6">
    <source>
        <dbReference type="Proteomes" id="UP000432464"/>
    </source>
</evidence>
<dbReference type="AlphaFoldDB" id="A0A6I3L561"/>
<gene>
    <name evidence="5" type="ORF">GLP40_23915</name>
</gene>
<sequence>MKPQGGRTSGRFGLTPRELDVLRLVAKGMSNRGLAAELFISANTAGVHV</sequence>
<evidence type="ECO:0000256" key="2">
    <source>
        <dbReference type="ARBA" id="ARBA00023125"/>
    </source>
</evidence>
<dbReference type="PANTHER" id="PTHR44688:SF16">
    <property type="entry name" value="DNA-BINDING TRANSCRIPTIONAL ACTIVATOR DEVR_DOSR"/>
    <property type="match status" value="1"/>
</dbReference>
<name>A0A6I3L561_9NOCA</name>
<organism evidence="5 6">
    <name type="scientific">Nocardia aurantiaca</name>
    <dbReference type="NCBI Taxonomy" id="2675850"/>
    <lineage>
        <taxon>Bacteria</taxon>
        <taxon>Bacillati</taxon>
        <taxon>Actinomycetota</taxon>
        <taxon>Actinomycetes</taxon>
        <taxon>Mycobacteriales</taxon>
        <taxon>Nocardiaceae</taxon>
        <taxon>Nocardia</taxon>
    </lineage>
</organism>